<dbReference type="InterPro" id="IPR036291">
    <property type="entry name" value="NAD(P)-bd_dom_sf"/>
</dbReference>
<dbReference type="EMBL" id="UINC01015942">
    <property type="protein sequence ID" value="SVA66762.1"/>
    <property type="molecule type" value="Genomic_DNA"/>
</dbReference>
<proteinExistence type="predicted"/>
<dbReference type="InterPro" id="IPR055170">
    <property type="entry name" value="GFO_IDH_MocA-like_dom"/>
</dbReference>
<dbReference type="SUPFAM" id="SSF51735">
    <property type="entry name" value="NAD(P)-binding Rossmann-fold domains"/>
    <property type="match status" value="1"/>
</dbReference>
<gene>
    <name evidence="3" type="ORF">METZ01_LOCUS119616</name>
</gene>
<evidence type="ECO:0000259" key="1">
    <source>
        <dbReference type="Pfam" id="PF01408"/>
    </source>
</evidence>
<dbReference type="InterPro" id="IPR000683">
    <property type="entry name" value="Gfo/Idh/MocA-like_OxRdtase_N"/>
</dbReference>
<dbReference type="Pfam" id="PF01408">
    <property type="entry name" value="GFO_IDH_MocA"/>
    <property type="match status" value="1"/>
</dbReference>
<feature type="domain" description="Gfo/Idh/MocA-like oxidoreductase N-terminal" evidence="1">
    <location>
        <begin position="2"/>
        <end position="116"/>
    </location>
</feature>
<dbReference type="PANTHER" id="PTHR43377">
    <property type="entry name" value="BILIVERDIN REDUCTASE A"/>
    <property type="match status" value="1"/>
</dbReference>
<dbReference type="InterPro" id="IPR051450">
    <property type="entry name" value="Gfo/Idh/MocA_Oxidoreductases"/>
</dbReference>
<evidence type="ECO:0000259" key="2">
    <source>
        <dbReference type="Pfam" id="PF22725"/>
    </source>
</evidence>
<dbReference type="PANTHER" id="PTHR43377:SF6">
    <property type="entry name" value="GFO_IDH_MOCA-LIKE OXIDOREDUCTASE N-TERMINAL DOMAIN-CONTAINING PROTEIN"/>
    <property type="match status" value="1"/>
</dbReference>
<sequence length="327" mass="36525">MALIGAGYWGKNLARNFHQLGVLRLLCDADEEALGRFNAEYDGLETCPDPEQVFTNGTITRVAIAAPAKLHYRLAKRALEAGKDVFVEKPLCLDVAEAEELIRLADNRQRILMVGHLLQYHPCVRKLRDLSDGGELGQLQYITSNRLNLGKIRREENALWSFAPHDLSVILSLAGDRLPKRVTCTGGSYLTSGVADTTLMAMRFADDVRAHVYVSWLNPFKEQKLTVIGSEGMLVFDDTLPWEQKLLLFRDHLAWGDGGVPEPNKSAGELVEVPEDEPLRFECEHFLEATANRTAPRTDGREGLRVLRTLHAAQASLDRDGEPVDIR</sequence>
<organism evidence="3">
    <name type="scientific">marine metagenome</name>
    <dbReference type="NCBI Taxonomy" id="408172"/>
    <lineage>
        <taxon>unclassified sequences</taxon>
        <taxon>metagenomes</taxon>
        <taxon>ecological metagenomes</taxon>
    </lineage>
</organism>
<dbReference type="SUPFAM" id="SSF55347">
    <property type="entry name" value="Glyceraldehyde-3-phosphate dehydrogenase-like, C-terminal domain"/>
    <property type="match status" value="1"/>
</dbReference>
<accession>A0A381XQJ1</accession>
<dbReference type="GO" id="GO:0000166">
    <property type="term" value="F:nucleotide binding"/>
    <property type="evidence" value="ECO:0007669"/>
    <property type="project" value="InterPro"/>
</dbReference>
<dbReference type="Pfam" id="PF22725">
    <property type="entry name" value="GFO_IDH_MocA_C3"/>
    <property type="match status" value="1"/>
</dbReference>
<name>A0A381XQJ1_9ZZZZ</name>
<evidence type="ECO:0000313" key="3">
    <source>
        <dbReference type="EMBL" id="SVA66762.1"/>
    </source>
</evidence>
<dbReference type="Gene3D" id="3.30.360.10">
    <property type="entry name" value="Dihydrodipicolinate Reductase, domain 2"/>
    <property type="match status" value="1"/>
</dbReference>
<reference evidence="3" key="1">
    <citation type="submission" date="2018-05" db="EMBL/GenBank/DDBJ databases">
        <authorList>
            <person name="Lanie J.A."/>
            <person name="Ng W.-L."/>
            <person name="Kazmierczak K.M."/>
            <person name="Andrzejewski T.M."/>
            <person name="Davidsen T.M."/>
            <person name="Wayne K.J."/>
            <person name="Tettelin H."/>
            <person name="Glass J.I."/>
            <person name="Rusch D."/>
            <person name="Podicherti R."/>
            <person name="Tsui H.-C.T."/>
            <person name="Winkler M.E."/>
        </authorList>
    </citation>
    <scope>NUCLEOTIDE SEQUENCE</scope>
</reference>
<dbReference type="Gene3D" id="3.40.50.720">
    <property type="entry name" value="NAD(P)-binding Rossmann-like Domain"/>
    <property type="match status" value="1"/>
</dbReference>
<dbReference type="AlphaFoldDB" id="A0A381XQJ1"/>
<feature type="domain" description="GFO/IDH/MocA-like oxidoreductase" evidence="2">
    <location>
        <begin position="124"/>
        <end position="234"/>
    </location>
</feature>
<protein>
    <submittedName>
        <fullName evidence="3">Uncharacterized protein</fullName>
    </submittedName>
</protein>